<dbReference type="InterPro" id="IPR016064">
    <property type="entry name" value="NAD/diacylglycerol_kinase_sf"/>
</dbReference>
<keyword evidence="2" id="KW-0418">Kinase</keyword>
<dbReference type="InterPro" id="IPR004363">
    <property type="entry name" value="Methylgl_synth"/>
</dbReference>
<dbReference type="PROSITE" id="PS50146">
    <property type="entry name" value="DAGK"/>
    <property type="match status" value="1"/>
</dbReference>
<dbReference type="GO" id="GO:0005829">
    <property type="term" value="C:cytosol"/>
    <property type="evidence" value="ECO:0007669"/>
    <property type="project" value="TreeGrafter"/>
</dbReference>
<dbReference type="RefSeq" id="WP_128355542.1">
    <property type="nucleotide sequence ID" value="NZ_CP022987.1"/>
</dbReference>
<dbReference type="GO" id="GO:0019242">
    <property type="term" value="P:methylglyoxal biosynthetic process"/>
    <property type="evidence" value="ECO:0007669"/>
    <property type="project" value="InterPro"/>
</dbReference>
<feature type="domain" description="DAGKc" evidence="1">
    <location>
        <begin position="7"/>
        <end position="140"/>
    </location>
</feature>
<dbReference type="Pfam" id="PF00781">
    <property type="entry name" value="DAGK_cat"/>
    <property type="match status" value="1"/>
</dbReference>
<protein>
    <submittedName>
        <fullName evidence="2">Diacylglycerol kinase</fullName>
    </submittedName>
</protein>
<gene>
    <name evidence="2" type="ORF">CKA81_12435</name>
</gene>
<dbReference type="OrthoDB" id="142078at2"/>
<dbReference type="GO" id="GO:0008929">
    <property type="term" value="F:methylglyoxal synthase activity"/>
    <property type="evidence" value="ECO:0007669"/>
    <property type="project" value="InterPro"/>
</dbReference>
<organism evidence="2 3">
    <name type="scientific">Pollutimonas thiosulfatoxidans</name>
    <dbReference type="NCBI Taxonomy" id="2028345"/>
    <lineage>
        <taxon>Bacteria</taxon>
        <taxon>Pseudomonadati</taxon>
        <taxon>Pseudomonadota</taxon>
        <taxon>Betaproteobacteria</taxon>
        <taxon>Burkholderiales</taxon>
        <taxon>Alcaligenaceae</taxon>
        <taxon>Pollutimonas</taxon>
    </lineage>
</organism>
<dbReference type="Gene3D" id="2.60.200.40">
    <property type="match status" value="1"/>
</dbReference>
<dbReference type="AlphaFoldDB" id="A0A410GE27"/>
<dbReference type="EMBL" id="CP022987">
    <property type="protein sequence ID" value="QAA94544.1"/>
    <property type="molecule type" value="Genomic_DNA"/>
</dbReference>
<name>A0A410GE27_9BURK</name>
<dbReference type="KEGG" id="pus:CKA81_12435"/>
<dbReference type="Gene3D" id="3.40.50.10330">
    <property type="entry name" value="Probable inorganic polyphosphate/atp-NAD kinase, domain 1"/>
    <property type="match status" value="1"/>
</dbReference>
<reference evidence="2 3" key="1">
    <citation type="submission" date="2017-08" db="EMBL/GenBank/DDBJ databases">
        <authorList>
            <person name="Park S.-J."/>
            <person name="Kim H."/>
        </authorList>
    </citation>
    <scope>NUCLEOTIDE SEQUENCE [LARGE SCALE GENOMIC DNA]</scope>
    <source>
        <strain evidence="3">ye3</strain>
    </source>
</reference>
<evidence type="ECO:0000313" key="2">
    <source>
        <dbReference type="EMBL" id="QAA94544.1"/>
    </source>
</evidence>
<proteinExistence type="predicted"/>
<dbReference type="GO" id="GO:0016301">
    <property type="term" value="F:kinase activity"/>
    <property type="evidence" value="ECO:0007669"/>
    <property type="project" value="UniProtKB-KW"/>
</dbReference>
<keyword evidence="3" id="KW-1185">Reference proteome</keyword>
<dbReference type="SUPFAM" id="SSF111331">
    <property type="entry name" value="NAD kinase/diacylglycerol kinase-like"/>
    <property type="match status" value="1"/>
</dbReference>
<accession>A0A410GE27</accession>
<evidence type="ECO:0000259" key="1">
    <source>
        <dbReference type="PROSITE" id="PS50146"/>
    </source>
</evidence>
<dbReference type="PANTHER" id="PTHR30492">
    <property type="entry name" value="METHYLGLYOXAL SYNTHASE"/>
    <property type="match status" value="1"/>
</dbReference>
<keyword evidence="2" id="KW-0808">Transferase</keyword>
<dbReference type="Proteomes" id="UP000283474">
    <property type="component" value="Chromosome"/>
</dbReference>
<dbReference type="InterPro" id="IPR001206">
    <property type="entry name" value="Diacylglycerol_kinase_cat_dom"/>
</dbReference>
<dbReference type="SMART" id="SM00046">
    <property type="entry name" value="DAGKc"/>
    <property type="match status" value="1"/>
</dbReference>
<dbReference type="InterPro" id="IPR017438">
    <property type="entry name" value="ATP-NAD_kinase_N"/>
</dbReference>
<dbReference type="PANTHER" id="PTHR30492:SF0">
    <property type="entry name" value="METHYLGLYOXAL SYNTHASE"/>
    <property type="match status" value="1"/>
</dbReference>
<sequence>MEPTPHAVAPPLFFVINGGSGRPNLDAACEAIASAMRLAGRSHHIFIIENVADLDATIQKAADAAKEQGGAVVAVGGDGTINAVASAALASGCLFGAIPQGTFNYFGRTHGIPEDIVAALQDLLEGQPLSVQVGLVNDRVFLVNASVGLYPELLEDREQFKQRYGRSRAVALWSALVTAFGQHRYLEIALEQNGQRMHLRTTTLFIGNNRLQLEQVGMPQAESVKQGQLAAIAVNPVGTMAMLWLAARGALGKLADADNVTGFSFRNLTVVPLGLWRGMRGSNKPPRKHRIKVAIDGEIVWLHAPLEFRVAPERLLLIKRGGTA</sequence>
<evidence type="ECO:0000313" key="3">
    <source>
        <dbReference type="Proteomes" id="UP000283474"/>
    </source>
</evidence>